<dbReference type="PROSITE" id="PS50006">
    <property type="entry name" value="FHA_DOMAIN"/>
    <property type="match status" value="1"/>
</dbReference>
<proteinExistence type="predicted"/>
<evidence type="ECO:0000259" key="2">
    <source>
        <dbReference type="PROSITE" id="PS50006"/>
    </source>
</evidence>
<protein>
    <submittedName>
        <fullName evidence="3">Phosphopeptide-binding protein</fullName>
    </submittedName>
</protein>
<dbReference type="PANTHER" id="PTHR23308">
    <property type="entry name" value="NUCLEAR INHIBITOR OF PROTEIN PHOSPHATASE-1"/>
    <property type="match status" value="1"/>
</dbReference>
<organism evidence="3 4">
    <name type="scientific">Candidatus Lumbricidiphila eiseniae</name>
    <dbReference type="NCBI Taxonomy" id="1969409"/>
    <lineage>
        <taxon>Bacteria</taxon>
        <taxon>Bacillati</taxon>
        <taxon>Actinomycetota</taxon>
        <taxon>Actinomycetes</taxon>
        <taxon>Micrococcales</taxon>
        <taxon>Microbacteriaceae</taxon>
        <taxon>Candidatus Lumbricidiphila</taxon>
    </lineage>
</organism>
<accession>A0A2A6FUN4</accession>
<gene>
    <name evidence="3" type="ORF">B5766_01125</name>
</gene>
<name>A0A2A6FUN4_9MICO</name>
<dbReference type="SMART" id="SM00240">
    <property type="entry name" value="FHA"/>
    <property type="match status" value="1"/>
</dbReference>
<dbReference type="Gene3D" id="2.60.200.20">
    <property type="match status" value="1"/>
</dbReference>
<dbReference type="CDD" id="cd00060">
    <property type="entry name" value="FHA"/>
    <property type="match status" value="1"/>
</dbReference>
<dbReference type="InterPro" id="IPR050923">
    <property type="entry name" value="Cell_Proc_Reg/RNA_Proc"/>
</dbReference>
<dbReference type="InterPro" id="IPR000253">
    <property type="entry name" value="FHA_dom"/>
</dbReference>
<evidence type="ECO:0000313" key="3">
    <source>
        <dbReference type="EMBL" id="PDQ36331.1"/>
    </source>
</evidence>
<dbReference type="Proteomes" id="UP000219994">
    <property type="component" value="Unassembled WGS sequence"/>
</dbReference>
<sequence>MGLLDNFEKGLERAVNGAFARTFRSGLQPVEISSALKREIDTNAAIVARDRVLVPNTFVVRLAPEDHERMTKLGSALNSELVDLVQKHARHQGFQFAGGISITLTADPGLQLGMIAVDSRSAQGQVTWTPVLEVNGSAHPLTASRTVIGRGAETDLPIDDPRASRRHAEVLWDGRHARVRDLSSTNGTQLNGMIIRDAVLEPDSVITIGATHLTFRVLAQAASVPTSRQHRSKVWESSS</sequence>
<feature type="domain" description="FHA" evidence="2">
    <location>
        <begin position="146"/>
        <end position="195"/>
    </location>
</feature>
<dbReference type="SUPFAM" id="SSF49879">
    <property type="entry name" value="SMAD/FHA domain"/>
    <property type="match status" value="1"/>
</dbReference>
<evidence type="ECO:0000256" key="1">
    <source>
        <dbReference type="ARBA" id="ARBA00022553"/>
    </source>
</evidence>
<dbReference type="Pfam" id="PF12401">
    <property type="entry name" value="FhaA_N"/>
    <property type="match status" value="1"/>
</dbReference>
<comment type="caution">
    <text evidence="3">The sequence shown here is derived from an EMBL/GenBank/DDBJ whole genome shotgun (WGS) entry which is preliminary data.</text>
</comment>
<dbReference type="AlphaFoldDB" id="A0A2A6FUN4"/>
<keyword evidence="1" id="KW-0597">Phosphoprotein</keyword>
<dbReference type="InterPro" id="IPR022128">
    <property type="entry name" value="FhaA_N"/>
</dbReference>
<evidence type="ECO:0000313" key="4">
    <source>
        <dbReference type="Proteomes" id="UP000219994"/>
    </source>
</evidence>
<dbReference type="EMBL" id="NAEP01000017">
    <property type="protein sequence ID" value="PDQ36331.1"/>
    <property type="molecule type" value="Genomic_DNA"/>
</dbReference>
<reference evidence="4" key="1">
    <citation type="submission" date="2017-03" db="EMBL/GenBank/DDBJ databases">
        <authorList>
            <person name="Lund M.B."/>
        </authorList>
    </citation>
    <scope>NUCLEOTIDE SEQUENCE [LARGE SCALE GENOMIC DNA]</scope>
</reference>
<dbReference type="InterPro" id="IPR008984">
    <property type="entry name" value="SMAD_FHA_dom_sf"/>
</dbReference>
<dbReference type="Gene3D" id="3.30.2320.60">
    <property type="entry name" value="FhaA, phosphopeptide-binding domain (DUF3662)"/>
    <property type="match status" value="1"/>
</dbReference>
<dbReference type="InterPro" id="IPR042287">
    <property type="entry name" value="FhaA_N_sf"/>
</dbReference>
<dbReference type="Pfam" id="PF00498">
    <property type="entry name" value="FHA"/>
    <property type="match status" value="1"/>
</dbReference>